<evidence type="ECO:0000313" key="4">
    <source>
        <dbReference type="Proteomes" id="UP000268350"/>
    </source>
</evidence>
<organism evidence="3 4">
    <name type="scientific">Drosophila guanche</name>
    <name type="common">Fruit fly</name>
    <dbReference type="NCBI Taxonomy" id="7266"/>
    <lineage>
        <taxon>Eukaryota</taxon>
        <taxon>Metazoa</taxon>
        <taxon>Ecdysozoa</taxon>
        <taxon>Arthropoda</taxon>
        <taxon>Hexapoda</taxon>
        <taxon>Insecta</taxon>
        <taxon>Pterygota</taxon>
        <taxon>Neoptera</taxon>
        <taxon>Endopterygota</taxon>
        <taxon>Diptera</taxon>
        <taxon>Brachycera</taxon>
        <taxon>Muscomorpha</taxon>
        <taxon>Ephydroidea</taxon>
        <taxon>Drosophilidae</taxon>
        <taxon>Drosophila</taxon>
        <taxon>Sophophora</taxon>
    </lineage>
</organism>
<dbReference type="OrthoDB" id="1104827at2759"/>
<feature type="compositionally biased region" description="Basic and acidic residues" evidence="1">
    <location>
        <begin position="114"/>
        <end position="127"/>
    </location>
</feature>
<feature type="domain" description="Formin FH3" evidence="2">
    <location>
        <begin position="9"/>
        <end position="65"/>
    </location>
</feature>
<keyword evidence="4" id="KW-1185">Reference proteome</keyword>
<dbReference type="InterPro" id="IPR016024">
    <property type="entry name" value="ARM-type_fold"/>
</dbReference>
<dbReference type="Proteomes" id="UP000268350">
    <property type="component" value="Unassembled WGS sequence"/>
</dbReference>
<dbReference type="STRING" id="7266.A0A3B0L185"/>
<dbReference type="EMBL" id="OUUW01000665">
    <property type="protein sequence ID" value="SPP90168.1"/>
    <property type="molecule type" value="Genomic_DNA"/>
</dbReference>
<name>A0A3B0L185_DROGU</name>
<dbReference type="InterPro" id="IPR010472">
    <property type="entry name" value="FH3_dom"/>
</dbReference>
<dbReference type="Gene3D" id="1.10.238.150">
    <property type="entry name" value="Formin, FH3 diaphanous domain"/>
    <property type="match status" value="1"/>
</dbReference>
<feature type="region of interest" description="Disordered" evidence="1">
    <location>
        <begin position="67"/>
        <end position="145"/>
    </location>
</feature>
<evidence type="ECO:0000313" key="3">
    <source>
        <dbReference type="EMBL" id="SPP90168.1"/>
    </source>
</evidence>
<dbReference type="SUPFAM" id="SSF48371">
    <property type="entry name" value="ARM repeat"/>
    <property type="match status" value="1"/>
</dbReference>
<dbReference type="AlphaFoldDB" id="A0A3B0L185"/>
<feature type="compositionally biased region" description="Polar residues" evidence="1">
    <location>
        <begin position="101"/>
        <end position="112"/>
    </location>
</feature>
<sequence length="145" mass="16533">MSLQQRACGSMFELMRRKLSHSPAYPHMLSLLQYMLLLPYTGHCTEHWQLIDRVVQQIVLQVAQRPSSDLIPDPLDDPGQQLKLASESPVHDPDVAPLQIDHSQAVQRSQSAEMKAEDLQRRLHSEQQEQAPVRPATFWSSGMLQ</sequence>
<dbReference type="GO" id="GO:0003779">
    <property type="term" value="F:actin binding"/>
    <property type="evidence" value="ECO:0007669"/>
    <property type="project" value="InterPro"/>
</dbReference>
<protein>
    <submittedName>
        <fullName evidence="3">Blast:Disheveled-associated activator of morphogenesis 1</fullName>
    </submittedName>
</protein>
<dbReference type="Pfam" id="PF06367">
    <property type="entry name" value="Drf_FH3"/>
    <property type="match status" value="1"/>
</dbReference>
<evidence type="ECO:0000259" key="2">
    <source>
        <dbReference type="Pfam" id="PF06367"/>
    </source>
</evidence>
<reference evidence="4" key="1">
    <citation type="submission" date="2018-01" db="EMBL/GenBank/DDBJ databases">
        <authorList>
            <person name="Alioto T."/>
            <person name="Alioto T."/>
        </authorList>
    </citation>
    <scope>NUCLEOTIDE SEQUENCE [LARGE SCALE GENOMIC DNA]</scope>
</reference>
<evidence type="ECO:0000256" key="1">
    <source>
        <dbReference type="SAM" id="MobiDB-lite"/>
    </source>
</evidence>
<gene>
    <name evidence="3" type="ORF">DGUA_6G021270</name>
</gene>
<accession>A0A3B0L185</accession>
<proteinExistence type="predicted"/>